<evidence type="ECO:0000256" key="4">
    <source>
        <dbReference type="ARBA" id="ARBA00022989"/>
    </source>
</evidence>
<evidence type="ECO:0000256" key="7">
    <source>
        <dbReference type="SAM" id="Phobius"/>
    </source>
</evidence>
<gene>
    <name evidence="8" type="ORF">AAU01_30370</name>
</gene>
<feature type="transmembrane region" description="Helical" evidence="7">
    <location>
        <begin position="322"/>
        <end position="342"/>
    </location>
</feature>
<feature type="transmembrane region" description="Helical" evidence="7">
    <location>
        <begin position="221"/>
        <end position="240"/>
    </location>
</feature>
<dbReference type="GO" id="GO:0022857">
    <property type="term" value="F:transmembrane transporter activity"/>
    <property type="evidence" value="ECO:0007669"/>
    <property type="project" value="InterPro"/>
</dbReference>
<feature type="transmembrane region" description="Helical" evidence="7">
    <location>
        <begin position="453"/>
        <end position="481"/>
    </location>
</feature>
<dbReference type="AlphaFoldDB" id="A0A4Y3NF34"/>
<dbReference type="Pfam" id="PF13520">
    <property type="entry name" value="AA_permease_2"/>
    <property type="match status" value="1"/>
</dbReference>
<evidence type="ECO:0000313" key="9">
    <source>
        <dbReference type="Proteomes" id="UP000317715"/>
    </source>
</evidence>
<accession>A0A4Y3NF34</accession>
<comment type="caution">
    <text evidence="8">The sequence shown here is derived from an EMBL/GenBank/DDBJ whole genome shotgun (WGS) entry which is preliminary data.</text>
</comment>
<evidence type="ECO:0000313" key="8">
    <source>
        <dbReference type="EMBL" id="GEB20282.1"/>
    </source>
</evidence>
<feature type="transmembrane region" description="Helical" evidence="7">
    <location>
        <begin position="247"/>
        <end position="267"/>
    </location>
</feature>
<organism evidence="8 9">
    <name type="scientific">Paenarthrobacter aurescens</name>
    <name type="common">Arthrobacter aurescens</name>
    <dbReference type="NCBI Taxonomy" id="43663"/>
    <lineage>
        <taxon>Bacteria</taxon>
        <taxon>Bacillati</taxon>
        <taxon>Actinomycetota</taxon>
        <taxon>Actinomycetes</taxon>
        <taxon>Micrococcales</taxon>
        <taxon>Micrococcaceae</taxon>
        <taxon>Paenarthrobacter</taxon>
    </lineage>
</organism>
<comment type="subcellular location">
    <subcellularLocation>
        <location evidence="1">Cell membrane</location>
        <topology evidence="1">Multi-pass membrane protein</topology>
    </subcellularLocation>
</comment>
<dbReference type="PANTHER" id="PTHR42770">
    <property type="entry name" value="AMINO ACID TRANSPORTER-RELATED"/>
    <property type="match status" value="1"/>
</dbReference>
<feature type="transmembrane region" description="Helical" evidence="7">
    <location>
        <begin position="180"/>
        <end position="201"/>
    </location>
</feature>
<sequence>MARITRHPDHLKPRAPETQSSFSFASRTLESGRGAPYPSAVAMAPLHFGKNSLMNESSQTSAPLGQPGAAPLNSGPLDADPQNAGLQNAGAVPGGVRLRANKLGVVAIAFFAIAAAAPMAAVVGASPVIFSASGPGTPVIYVIAALLVALFSVGYLRMSQHITNAGGFVAYIAKGLGNKWATGGAGIAILTYLSLQIGLWSQFGVFAQQLIESLTGLGLPVYFWIVVVMAITTVLTMKGVDASLKVLGVLILGETLVVAALVISLVAQKGLGIFTLAGFTGESIFGPGLGISLLFAFACFTSFEATVVFAEEAKEPRRTIPRAAYLVIAFIGVFYMVSTWAISGAVGIDGIQAVATENPSGMIFELAESSAGAWLSIAMQVLVVTSFIAMLLGLSNMFSRYLFALGRAGALPAKLSSVSATGAPSFAGLVNSLAVLAVISAFLLAGADPIATVFAWFVALGTAGFISILLLTSAAVLVYFARSGTRDNLWVTVIAPALSFLAFVVVGYLTLENYDVLLGGAGGVARWLLLGIPLIFLAGLIRGNQKPAINYAAEIL</sequence>
<evidence type="ECO:0000256" key="1">
    <source>
        <dbReference type="ARBA" id="ARBA00004651"/>
    </source>
</evidence>
<dbReference type="GO" id="GO:0005886">
    <property type="term" value="C:plasma membrane"/>
    <property type="evidence" value="ECO:0007669"/>
    <property type="project" value="UniProtKB-SubCell"/>
</dbReference>
<dbReference type="InterPro" id="IPR002293">
    <property type="entry name" value="AA/rel_permease1"/>
</dbReference>
<keyword evidence="3 7" id="KW-0812">Transmembrane</keyword>
<protein>
    <submittedName>
        <fullName evidence="8">Amino acid permease</fullName>
    </submittedName>
</protein>
<feature type="transmembrane region" description="Helical" evidence="7">
    <location>
        <begin position="488"/>
        <end position="511"/>
    </location>
</feature>
<evidence type="ECO:0000256" key="6">
    <source>
        <dbReference type="SAM" id="MobiDB-lite"/>
    </source>
</evidence>
<keyword evidence="4 7" id="KW-1133">Transmembrane helix</keyword>
<dbReference type="Gene3D" id="1.20.1740.10">
    <property type="entry name" value="Amino acid/polyamine transporter I"/>
    <property type="match status" value="1"/>
</dbReference>
<keyword evidence="9" id="KW-1185">Reference proteome</keyword>
<feature type="transmembrane region" description="Helical" evidence="7">
    <location>
        <begin position="138"/>
        <end position="156"/>
    </location>
</feature>
<dbReference type="EMBL" id="BJMD01000019">
    <property type="protein sequence ID" value="GEB20282.1"/>
    <property type="molecule type" value="Genomic_DNA"/>
</dbReference>
<evidence type="ECO:0000256" key="2">
    <source>
        <dbReference type="ARBA" id="ARBA00022475"/>
    </source>
</evidence>
<proteinExistence type="predicted"/>
<keyword evidence="5 7" id="KW-0472">Membrane</keyword>
<feature type="transmembrane region" description="Helical" evidence="7">
    <location>
        <begin position="426"/>
        <end position="447"/>
    </location>
</feature>
<feature type="transmembrane region" description="Helical" evidence="7">
    <location>
        <begin position="517"/>
        <end position="541"/>
    </location>
</feature>
<dbReference type="PANTHER" id="PTHR42770:SF16">
    <property type="entry name" value="AMINO ACID PERMEASE"/>
    <property type="match status" value="1"/>
</dbReference>
<feature type="transmembrane region" description="Helical" evidence="7">
    <location>
        <begin position="103"/>
        <end position="126"/>
    </location>
</feature>
<keyword evidence="2" id="KW-1003">Cell membrane</keyword>
<feature type="compositionally biased region" description="Basic and acidic residues" evidence="6">
    <location>
        <begin position="1"/>
        <end position="15"/>
    </location>
</feature>
<dbReference type="InterPro" id="IPR050367">
    <property type="entry name" value="APC_superfamily"/>
</dbReference>
<feature type="transmembrane region" description="Helical" evidence="7">
    <location>
        <begin position="371"/>
        <end position="394"/>
    </location>
</feature>
<evidence type="ECO:0000256" key="3">
    <source>
        <dbReference type="ARBA" id="ARBA00022692"/>
    </source>
</evidence>
<feature type="transmembrane region" description="Helical" evidence="7">
    <location>
        <begin position="287"/>
        <end position="310"/>
    </location>
</feature>
<dbReference type="RefSeq" id="WP_344763564.1">
    <property type="nucleotide sequence ID" value="NZ_BAAAWK010000001.1"/>
</dbReference>
<feature type="region of interest" description="Disordered" evidence="6">
    <location>
        <begin position="1"/>
        <end position="22"/>
    </location>
</feature>
<reference evidence="8 9" key="1">
    <citation type="submission" date="2019-06" db="EMBL/GenBank/DDBJ databases">
        <title>Whole genome shotgun sequence of Paenarthrobacter aurescens NBRC 12136.</title>
        <authorList>
            <person name="Hosoyama A."/>
            <person name="Uohara A."/>
            <person name="Ohji S."/>
            <person name="Ichikawa N."/>
        </authorList>
    </citation>
    <scope>NUCLEOTIDE SEQUENCE [LARGE SCALE GENOMIC DNA]</scope>
    <source>
        <strain evidence="8 9">NBRC 12136</strain>
    </source>
</reference>
<feature type="region of interest" description="Disordered" evidence="6">
    <location>
        <begin position="55"/>
        <end position="86"/>
    </location>
</feature>
<dbReference type="Proteomes" id="UP000317715">
    <property type="component" value="Unassembled WGS sequence"/>
</dbReference>
<evidence type="ECO:0000256" key="5">
    <source>
        <dbReference type="ARBA" id="ARBA00023136"/>
    </source>
</evidence>
<name>A0A4Y3NF34_PAEAU</name>